<dbReference type="Gene3D" id="3.30.200.20">
    <property type="entry name" value="Phosphorylase Kinase, domain 1"/>
    <property type="match status" value="1"/>
</dbReference>
<dbReference type="PROSITE" id="PS50011">
    <property type="entry name" value="PROTEIN_KINASE_DOM"/>
    <property type="match status" value="1"/>
</dbReference>
<evidence type="ECO:0000259" key="7">
    <source>
        <dbReference type="PROSITE" id="PS50011"/>
    </source>
</evidence>
<protein>
    <submittedName>
        <fullName evidence="8">Protein kinase</fullName>
    </submittedName>
</protein>
<comment type="caution">
    <text evidence="8">The sequence shown here is derived from an EMBL/GenBank/DDBJ whole genome shotgun (WGS) entry which is preliminary data.</text>
</comment>
<evidence type="ECO:0000256" key="1">
    <source>
        <dbReference type="ARBA" id="ARBA00022679"/>
    </source>
</evidence>
<dbReference type="SUPFAM" id="SSF56112">
    <property type="entry name" value="Protein kinase-like (PK-like)"/>
    <property type="match status" value="1"/>
</dbReference>
<feature type="region of interest" description="Disordered" evidence="6">
    <location>
        <begin position="643"/>
        <end position="693"/>
    </location>
</feature>
<keyword evidence="9" id="KW-1185">Reference proteome</keyword>
<dbReference type="InterPro" id="IPR008271">
    <property type="entry name" value="Ser/Thr_kinase_AS"/>
</dbReference>
<feature type="compositionally biased region" description="Pro residues" evidence="6">
    <location>
        <begin position="94"/>
        <end position="112"/>
    </location>
</feature>
<dbReference type="Gene3D" id="1.10.510.10">
    <property type="entry name" value="Transferase(Phosphotransferase) domain 1"/>
    <property type="match status" value="1"/>
</dbReference>
<dbReference type="GO" id="GO:0016301">
    <property type="term" value="F:kinase activity"/>
    <property type="evidence" value="ECO:0007669"/>
    <property type="project" value="UniProtKB-KW"/>
</dbReference>
<proteinExistence type="predicted"/>
<evidence type="ECO:0000313" key="8">
    <source>
        <dbReference type="EMBL" id="MDC0743616.1"/>
    </source>
</evidence>
<name>A0ABT5EPD5_9BACT</name>
<evidence type="ECO:0000256" key="3">
    <source>
        <dbReference type="ARBA" id="ARBA00022777"/>
    </source>
</evidence>
<evidence type="ECO:0000313" key="9">
    <source>
        <dbReference type="Proteomes" id="UP001221411"/>
    </source>
</evidence>
<gene>
    <name evidence="8" type="ORF">POL67_19975</name>
</gene>
<feature type="binding site" evidence="5">
    <location>
        <position position="242"/>
    </location>
    <ligand>
        <name>ATP</name>
        <dbReference type="ChEBI" id="CHEBI:30616"/>
    </ligand>
</feature>
<dbReference type="PROSITE" id="PS00107">
    <property type="entry name" value="PROTEIN_KINASE_ATP"/>
    <property type="match status" value="1"/>
</dbReference>
<sequence length="693" mass="73184">MSPPDNEPPALPKPPAVPKVAAGSSPQPGGGKPATKPPPAPSAAPKPPPPVPPIPAGAARASSPGIPRPATLPSLKKPPLPSTAPAAAATNPASVPPPAMPKKPSIPAPPPVIQIEEEPLDADLAMLARSQIEIDTGARRSRISTPDGDPPRRRLSSNPDEPQPTSRRSYEDLLPASRRGEQDPDIPPPTHVDAERPPGSKDPYIGTTFDHRYKIEKLLGEGGMGFVYLARHKVIDKKVAVKVLRSDMARDREILERFLQEARAASSIGNPHIIDISDFGDLPDGSTYFVMEFLDGKSLIQLNEDKAKRLEPELIAKVAIQMANGLAAAHERGIIHRDLKPENIFIIQRGIDKEFVKILDFGIAKVATSGDNKLTRAGAVFGTPHYMSPEQAAGAPLDHRTDIYSLGIMLYEMVSNQLPFVADNFMGILSQHMYQAPTPLAKLGLEPPCPFDLEAIIFKCLSKAPEDRYPDMAALAADLQRFQQGHVPDAVAEMTSRPDGLTASVPDGVADKPKKSPWLRFIAVGAVVMGATLGTVLILLSGPPPKTDPGAVTSQVVTAPPAPTATSAAKKIVLVDVDPRDANASTTYAGKQLTFPANFEVEPGKPVTLEVKATGYTTQTITIDGSQEKQTLKLVAIAGTTPATTDAGTARPPTTKGGGGVHVGPLPTTKKGNNAASSGGDIVDIYHGGSNKP</sequence>
<dbReference type="PANTHER" id="PTHR43289:SF34">
    <property type="entry name" value="SERINE_THREONINE-PROTEIN KINASE YBDM-RELATED"/>
    <property type="match status" value="1"/>
</dbReference>
<dbReference type="InterPro" id="IPR017441">
    <property type="entry name" value="Protein_kinase_ATP_BS"/>
</dbReference>
<feature type="domain" description="Protein kinase" evidence="7">
    <location>
        <begin position="213"/>
        <end position="482"/>
    </location>
</feature>
<evidence type="ECO:0000256" key="5">
    <source>
        <dbReference type="PROSITE-ProRule" id="PRU10141"/>
    </source>
</evidence>
<keyword evidence="1" id="KW-0808">Transferase</keyword>
<accession>A0ABT5EPD5</accession>
<evidence type="ECO:0000256" key="6">
    <source>
        <dbReference type="SAM" id="MobiDB-lite"/>
    </source>
</evidence>
<feature type="compositionally biased region" description="Pro residues" evidence="6">
    <location>
        <begin position="1"/>
        <end position="17"/>
    </location>
</feature>
<feature type="compositionally biased region" description="Low complexity" evidence="6">
    <location>
        <begin position="83"/>
        <end position="93"/>
    </location>
</feature>
<feature type="compositionally biased region" description="Polar residues" evidence="6">
    <location>
        <begin position="156"/>
        <end position="167"/>
    </location>
</feature>
<reference evidence="8 9" key="1">
    <citation type="submission" date="2022-11" db="EMBL/GenBank/DDBJ databases">
        <title>Minimal conservation of predation-associated metabolite biosynthetic gene clusters underscores biosynthetic potential of Myxococcota including descriptions for ten novel species: Archangium lansinium sp. nov., Myxococcus landrumus sp. nov., Nannocystis bai.</title>
        <authorList>
            <person name="Ahearne A."/>
            <person name="Stevens C."/>
            <person name="Dowd S."/>
        </authorList>
    </citation>
    <scope>NUCLEOTIDE SEQUENCE [LARGE SCALE GENOMIC DNA]</scope>
    <source>
        <strain evidence="8 9">RJM3</strain>
    </source>
</reference>
<feature type="compositionally biased region" description="Low complexity" evidence="6">
    <location>
        <begin position="18"/>
        <end position="27"/>
    </location>
</feature>
<keyword evidence="4 5" id="KW-0067">ATP-binding</keyword>
<dbReference type="Proteomes" id="UP001221411">
    <property type="component" value="Unassembled WGS sequence"/>
</dbReference>
<feature type="compositionally biased region" description="Pro residues" evidence="6">
    <location>
        <begin position="35"/>
        <end position="55"/>
    </location>
</feature>
<dbReference type="PROSITE" id="PS00108">
    <property type="entry name" value="PROTEIN_KINASE_ST"/>
    <property type="match status" value="1"/>
</dbReference>
<dbReference type="EMBL" id="JAQNDO010000001">
    <property type="protein sequence ID" value="MDC0743616.1"/>
    <property type="molecule type" value="Genomic_DNA"/>
</dbReference>
<dbReference type="Pfam" id="PF00069">
    <property type="entry name" value="Pkinase"/>
    <property type="match status" value="1"/>
</dbReference>
<evidence type="ECO:0000256" key="4">
    <source>
        <dbReference type="ARBA" id="ARBA00022840"/>
    </source>
</evidence>
<dbReference type="SMART" id="SM00220">
    <property type="entry name" value="S_TKc"/>
    <property type="match status" value="1"/>
</dbReference>
<dbReference type="InterPro" id="IPR011009">
    <property type="entry name" value="Kinase-like_dom_sf"/>
</dbReference>
<dbReference type="CDD" id="cd14014">
    <property type="entry name" value="STKc_PknB_like"/>
    <property type="match status" value="1"/>
</dbReference>
<dbReference type="RefSeq" id="WP_271919331.1">
    <property type="nucleotide sequence ID" value="NZ_JAQNDO010000001.1"/>
</dbReference>
<keyword evidence="2 5" id="KW-0547">Nucleotide-binding</keyword>
<feature type="compositionally biased region" description="Low complexity" evidence="6">
    <location>
        <begin position="643"/>
        <end position="655"/>
    </location>
</feature>
<feature type="region of interest" description="Disordered" evidence="6">
    <location>
        <begin position="1"/>
        <end position="207"/>
    </location>
</feature>
<keyword evidence="3 8" id="KW-0418">Kinase</keyword>
<dbReference type="InterPro" id="IPR000719">
    <property type="entry name" value="Prot_kinase_dom"/>
</dbReference>
<dbReference type="PANTHER" id="PTHR43289">
    <property type="entry name" value="MITOGEN-ACTIVATED PROTEIN KINASE KINASE KINASE 20-RELATED"/>
    <property type="match status" value="1"/>
</dbReference>
<organism evidence="8 9">
    <name type="scientific">Polyangium mundeleinium</name>
    <dbReference type="NCBI Taxonomy" id="2995306"/>
    <lineage>
        <taxon>Bacteria</taxon>
        <taxon>Pseudomonadati</taxon>
        <taxon>Myxococcota</taxon>
        <taxon>Polyangia</taxon>
        <taxon>Polyangiales</taxon>
        <taxon>Polyangiaceae</taxon>
        <taxon>Polyangium</taxon>
    </lineage>
</organism>
<evidence type="ECO:0000256" key="2">
    <source>
        <dbReference type="ARBA" id="ARBA00022741"/>
    </source>
</evidence>